<protein>
    <recommendedName>
        <fullName evidence="6">DUF1232 domain-containing protein</fullName>
    </recommendedName>
</protein>
<keyword evidence="2 5" id="KW-0812">Transmembrane</keyword>
<evidence type="ECO:0000256" key="3">
    <source>
        <dbReference type="ARBA" id="ARBA00022989"/>
    </source>
</evidence>
<dbReference type="InterPro" id="IPR010652">
    <property type="entry name" value="DUF1232"/>
</dbReference>
<evidence type="ECO:0000259" key="6">
    <source>
        <dbReference type="Pfam" id="PF06803"/>
    </source>
</evidence>
<evidence type="ECO:0000256" key="5">
    <source>
        <dbReference type="SAM" id="Phobius"/>
    </source>
</evidence>
<proteinExistence type="predicted"/>
<dbReference type="AlphaFoldDB" id="A0A644ZVL1"/>
<dbReference type="GO" id="GO:0012505">
    <property type="term" value="C:endomembrane system"/>
    <property type="evidence" value="ECO:0007669"/>
    <property type="project" value="UniProtKB-SubCell"/>
</dbReference>
<dbReference type="EMBL" id="VSSQ01009436">
    <property type="protein sequence ID" value="MPM41624.1"/>
    <property type="molecule type" value="Genomic_DNA"/>
</dbReference>
<keyword evidence="4 5" id="KW-0472">Membrane</keyword>
<evidence type="ECO:0000256" key="1">
    <source>
        <dbReference type="ARBA" id="ARBA00004127"/>
    </source>
</evidence>
<evidence type="ECO:0000256" key="4">
    <source>
        <dbReference type="ARBA" id="ARBA00023136"/>
    </source>
</evidence>
<keyword evidence="3 5" id="KW-1133">Transmembrane helix</keyword>
<reference evidence="7" key="1">
    <citation type="submission" date="2019-08" db="EMBL/GenBank/DDBJ databases">
        <authorList>
            <person name="Kucharzyk K."/>
            <person name="Murdoch R.W."/>
            <person name="Higgins S."/>
            <person name="Loffler F."/>
        </authorList>
    </citation>
    <scope>NUCLEOTIDE SEQUENCE</scope>
</reference>
<accession>A0A644ZVL1</accession>
<sequence length="132" mass="14745">MKAGLMNLKERARKLKTDLPAVFLALKKKETPVSAKICAGVTIIYALSPIDLIPDFIPVLGYIDDLIILPALVALTIKLIPKEIFEQCRTDSEGLWQSGKPKKWYYALPIAAIWLLILFLVVKAIWLSPRSG</sequence>
<feature type="domain" description="DUF1232" evidence="6">
    <location>
        <begin position="35"/>
        <end position="70"/>
    </location>
</feature>
<organism evidence="7">
    <name type="scientific">bioreactor metagenome</name>
    <dbReference type="NCBI Taxonomy" id="1076179"/>
    <lineage>
        <taxon>unclassified sequences</taxon>
        <taxon>metagenomes</taxon>
        <taxon>ecological metagenomes</taxon>
    </lineage>
</organism>
<comment type="caution">
    <text evidence="7">The sequence shown here is derived from an EMBL/GenBank/DDBJ whole genome shotgun (WGS) entry which is preliminary data.</text>
</comment>
<name>A0A644ZVL1_9ZZZZ</name>
<evidence type="ECO:0000313" key="7">
    <source>
        <dbReference type="EMBL" id="MPM41624.1"/>
    </source>
</evidence>
<comment type="subcellular location">
    <subcellularLocation>
        <location evidence="1">Endomembrane system</location>
        <topology evidence="1">Multi-pass membrane protein</topology>
    </subcellularLocation>
</comment>
<gene>
    <name evidence="7" type="ORF">SDC9_88279</name>
</gene>
<evidence type="ECO:0000256" key="2">
    <source>
        <dbReference type="ARBA" id="ARBA00022692"/>
    </source>
</evidence>
<dbReference type="Pfam" id="PF06803">
    <property type="entry name" value="DUF1232"/>
    <property type="match status" value="1"/>
</dbReference>
<feature type="transmembrane region" description="Helical" evidence="5">
    <location>
        <begin position="104"/>
        <end position="126"/>
    </location>
</feature>